<dbReference type="HOGENOM" id="CLU_823105_0_0_9"/>
<feature type="domain" description="Prolow-density lipoprotein receptor-related protein 1-like beta-propeller" evidence="1">
    <location>
        <begin position="138"/>
        <end position="273"/>
    </location>
</feature>
<dbReference type="AlphaFoldDB" id="R4KC04"/>
<gene>
    <name evidence="2" type="ORF">Clopa_2288</name>
</gene>
<dbReference type="InterPro" id="IPR053369">
    <property type="entry name" value="SrfA-induced_signal"/>
</dbReference>
<dbReference type="Gene3D" id="2.120.10.30">
    <property type="entry name" value="TolB, C-terminal domain"/>
    <property type="match status" value="1"/>
</dbReference>
<reference evidence="2 3" key="1">
    <citation type="submission" date="2012-01" db="EMBL/GenBank/DDBJ databases">
        <title>Complete sequence of chromosome of Clostridium pasteurianum BC1.</title>
        <authorList>
            <consortium name="US DOE Joint Genome Institute"/>
            <person name="Lucas S."/>
            <person name="Han J."/>
            <person name="Lapidus A."/>
            <person name="Cheng J.-F."/>
            <person name="Goodwin L."/>
            <person name="Pitluck S."/>
            <person name="Peters L."/>
            <person name="Mikhailova N."/>
            <person name="Teshima H."/>
            <person name="Detter J.C."/>
            <person name="Han C."/>
            <person name="Tapia R."/>
            <person name="Land M."/>
            <person name="Hauser L."/>
            <person name="Kyrpides N."/>
            <person name="Ivanova N."/>
            <person name="Pagani I."/>
            <person name="Dunn J."/>
            <person name="Taghavi S."/>
            <person name="Francis A."/>
            <person name="van der Lelie D."/>
            <person name="Woyke T."/>
        </authorList>
    </citation>
    <scope>NUCLEOTIDE SEQUENCE [LARGE SCALE GENOMIC DNA]</scope>
    <source>
        <strain evidence="2 3">BC1</strain>
    </source>
</reference>
<protein>
    <recommendedName>
        <fullName evidence="1">Prolow-density lipoprotein receptor-related protein 1-like beta-propeller domain-containing protein</fullName>
    </recommendedName>
</protein>
<dbReference type="SUPFAM" id="SSF63825">
    <property type="entry name" value="YWTD domain"/>
    <property type="match status" value="1"/>
</dbReference>
<dbReference type="Proteomes" id="UP000013523">
    <property type="component" value="Chromosome"/>
</dbReference>
<dbReference type="OrthoDB" id="1889751at2"/>
<sequence length="337" mass="37729">MIVLKKVFLIMCVSVLLLISFGCSYNKSTSNMAGEAKESISGPIVQNGNWLYESGKLSKINTNGTNKSYIGHAYGSIIDVVDNWIYYVDGTMGQIGSNGIYKIKDNRVIKLTSDDYILEAVFYKGSIYYALGSEMGENNIVKGGLYKIDSNGKNKVQISDQLVSNINISGNWIYYSGVSSVTKGNIISGENSGIFKINTDGTHKTKIYNKTAKFLKVSGDNIYFSNSDDECKLYKINTDGTNEKKLNDDNSWDIVVSGNWIYYADNPYDGHTLMRLPLDQTRGDIYKITIDGNERTKLNSEASRLTEVLDGWIYYSSWSDRELYKMKLDGSSKLLVK</sequence>
<dbReference type="PANTHER" id="PTHR32256">
    <property type="match status" value="1"/>
</dbReference>
<dbReference type="InterPro" id="IPR011042">
    <property type="entry name" value="6-blade_b-propeller_TolB-like"/>
</dbReference>
<keyword evidence="3" id="KW-1185">Reference proteome</keyword>
<accession>R4KC04</accession>
<dbReference type="Pfam" id="PF16472">
    <property type="entry name" value="DUF5050"/>
    <property type="match status" value="1"/>
</dbReference>
<evidence type="ECO:0000313" key="3">
    <source>
        <dbReference type="Proteomes" id="UP000013523"/>
    </source>
</evidence>
<organism evidence="2 3">
    <name type="scientific">Clostridium pasteurianum BC1</name>
    <dbReference type="NCBI Taxonomy" id="86416"/>
    <lineage>
        <taxon>Bacteria</taxon>
        <taxon>Bacillati</taxon>
        <taxon>Bacillota</taxon>
        <taxon>Clostridia</taxon>
        <taxon>Eubacteriales</taxon>
        <taxon>Clostridiaceae</taxon>
        <taxon>Clostridium</taxon>
    </lineage>
</organism>
<dbReference type="SUPFAM" id="SSF69304">
    <property type="entry name" value="Tricorn protease N-terminal domain"/>
    <property type="match status" value="1"/>
</dbReference>
<dbReference type="PANTHER" id="PTHR32256:SF17">
    <property type="entry name" value="EGF-LIKE DOMAIN-CONTAINING PROTEIN"/>
    <property type="match status" value="1"/>
</dbReference>
<evidence type="ECO:0000259" key="1">
    <source>
        <dbReference type="Pfam" id="PF16472"/>
    </source>
</evidence>
<dbReference type="EMBL" id="CP003261">
    <property type="protein sequence ID" value="AGK97155.1"/>
    <property type="molecule type" value="Genomic_DNA"/>
</dbReference>
<dbReference type="PROSITE" id="PS51257">
    <property type="entry name" value="PROKAR_LIPOPROTEIN"/>
    <property type="match status" value="1"/>
</dbReference>
<dbReference type="PATRIC" id="fig|86416.3.peg.2269"/>
<evidence type="ECO:0000313" key="2">
    <source>
        <dbReference type="EMBL" id="AGK97155.1"/>
    </source>
</evidence>
<proteinExistence type="predicted"/>
<dbReference type="KEGG" id="cpas:Clopa_2288"/>
<dbReference type="STRING" id="86416.Clopa_2288"/>
<name>R4KC04_CLOPA</name>
<dbReference type="eggNOG" id="COG0823">
    <property type="taxonomic scope" value="Bacteria"/>
</dbReference>
<dbReference type="InterPro" id="IPR032485">
    <property type="entry name" value="LRP1-like_beta_prop"/>
</dbReference>